<dbReference type="PANTHER" id="PTHR42914">
    <property type="entry name" value="7-CYANO-7-DEAZAGUANINE SYNTHASE"/>
    <property type="match status" value="1"/>
</dbReference>
<dbReference type="GO" id="GO:0016874">
    <property type="term" value="F:ligase activity"/>
    <property type="evidence" value="ECO:0007669"/>
    <property type="project" value="UniProtKB-KW"/>
</dbReference>
<dbReference type="HOGENOM" id="CLU_081854_1_0_7"/>
<dbReference type="Pfam" id="PF06508">
    <property type="entry name" value="QueC"/>
    <property type="match status" value="1"/>
</dbReference>
<dbReference type="GO" id="GO:0005524">
    <property type="term" value="F:ATP binding"/>
    <property type="evidence" value="ECO:0007669"/>
    <property type="project" value="UniProtKB-KW"/>
</dbReference>
<dbReference type="GO" id="GO:0046872">
    <property type="term" value="F:metal ion binding"/>
    <property type="evidence" value="ECO:0007669"/>
    <property type="project" value="UniProtKB-KW"/>
</dbReference>
<dbReference type="KEGG" id="bex:A11Q_101"/>
<evidence type="ECO:0000256" key="3">
    <source>
        <dbReference type="ARBA" id="ARBA00022723"/>
    </source>
</evidence>
<organism evidence="11 12">
    <name type="scientific">Pseudobdellovibrio exovorus JSS</name>
    <dbReference type="NCBI Taxonomy" id="1184267"/>
    <lineage>
        <taxon>Bacteria</taxon>
        <taxon>Pseudomonadati</taxon>
        <taxon>Bdellovibrionota</taxon>
        <taxon>Bdellovibrionia</taxon>
        <taxon>Bdellovibrionales</taxon>
        <taxon>Pseudobdellovibrionaceae</taxon>
        <taxon>Pseudobdellovibrio</taxon>
    </lineage>
</organism>
<sequence>MRTAVVLSGGIDSSAIAWWKKPDVAIFINYGQTPADAEESCARNVADRIGAEFSKISIDCKSIGSGSLASRDALSIAPAKEWWPFRNQLLITMAAARAVELGVKKLYFGSVSTDKFHADGRPLFFQQISSLLQSQEGELIVDTPAIELRTEELVKISEIPKDLLLITHSCHISNFPCGVCEGCIKHLAVLRILGIEY</sequence>
<comment type="similarity">
    <text evidence="8">Belongs to the QueC family.</text>
</comment>
<evidence type="ECO:0000256" key="7">
    <source>
        <dbReference type="ARBA" id="ARBA00022840"/>
    </source>
</evidence>
<comment type="catalytic activity">
    <reaction evidence="10">
        <text>7-carboxy-7-carbaguanine + NH4(+) + 2 ATP = 7-cyano-7-carbaguanine + 2 AMP + 2 diphosphate + 2 H(+)</text>
        <dbReference type="Rhea" id="RHEA:27982"/>
        <dbReference type="ChEBI" id="CHEBI:15378"/>
        <dbReference type="ChEBI" id="CHEBI:28938"/>
        <dbReference type="ChEBI" id="CHEBI:30616"/>
        <dbReference type="ChEBI" id="CHEBI:33019"/>
        <dbReference type="ChEBI" id="CHEBI:45075"/>
        <dbReference type="ChEBI" id="CHEBI:61036"/>
        <dbReference type="ChEBI" id="CHEBI:456215"/>
        <dbReference type="EC" id="6.3.4.20"/>
    </reaction>
</comment>
<comment type="pathway">
    <text evidence="1">Purine metabolism; 7-cyano-7-deazaguanine biosynthesis.</text>
</comment>
<keyword evidence="12" id="KW-1185">Reference proteome</keyword>
<evidence type="ECO:0000256" key="5">
    <source>
        <dbReference type="ARBA" id="ARBA00022785"/>
    </source>
</evidence>
<dbReference type="AlphaFoldDB" id="M4V8I6"/>
<dbReference type="InterPro" id="IPR014729">
    <property type="entry name" value="Rossmann-like_a/b/a_fold"/>
</dbReference>
<dbReference type="PANTHER" id="PTHR42914:SF1">
    <property type="entry name" value="7-CYANO-7-DEAZAGUANINE SYNTHASE"/>
    <property type="match status" value="1"/>
</dbReference>
<keyword evidence="4" id="KW-0547">Nucleotide-binding</keyword>
<proteinExistence type="inferred from homology"/>
<dbReference type="Gene3D" id="3.40.50.620">
    <property type="entry name" value="HUPs"/>
    <property type="match status" value="1"/>
</dbReference>
<keyword evidence="6" id="KW-0862">Zinc</keyword>
<dbReference type="OrthoDB" id="1426978at2"/>
<dbReference type="SUPFAM" id="SSF52402">
    <property type="entry name" value="Adenine nucleotide alpha hydrolases-like"/>
    <property type="match status" value="1"/>
</dbReference>
<accession>M4V8I6</accession>
<evidence type="ECO:0000256" key="8">
    <source>
        <dbReference type="ARBA" id="ARBA00037993"/>
    </source>
</evidence>
<protein>
    <recommendedName>
        <fullName evidence="9">7-cyano-7-deazaguanine synthase</fullName>
        <ecNumber evidence="9">6.3.4.20</ecNumber>
    </recommendedName>
</protein>
<evidence type="ECO:0000256" key="1">
    <source>
        <dbReference type="ARBA" id="ARBA00005061"/>
    </source>
</evidence>
<dbReference type="eggNOG" id="COG0603">
    <property type="taxonomic scope" value="Bacteria"/>
</dbReference>
<dbReference type="PATRIC" id="fig|1184267.3.peg.103"/>
<evidence type="ECO:0000256" key="4">
    <source>
        <dbReference type="ARBA" id="ARBA00022741"/>
    </source>
</evidence>
<evidence type="ECO:0000256" key="2">
    <source>
        <dbReference type="ARBA" id="ARBA00022598"/>
    </source>
</evidence>
<evidence type="ECO:0000256" key="6">
    <source>
        <dbReference type="ARBA" id="ARBA00022833"/>
    </source>
</evidence>
<keyword evidence="7" id="KW-0067">ATP-binding</keyword>
<keyword evidence="5" id="KW-0671">Queuosine biosynthesis</keyword>
<dbReference type="RefSeq" id="WP_015468811.1">
    <property type="nucleotide sequence ID" value="NC_020813.1"/>
</dbReference>
<reference evidence="11 12" key="1">
    <citation type="journal article" date="2013" name="ISME J.">
        <title>By their genes ye shall know them: genomic signatures of predatory bacteria.</title>
        <authorList>
            <person name="Pasternak Z."/>
            <person name="Pietrokovski S."/>
            <person name="Rotem O."/>
            <person name="Gophna U."/>
            <person name="Lurie-Weinberger M.N."/>
            <person name="Jurkevitch E."/>
        </authorList>
    </citation>
    <scope>NUCLEOTIDE SEQUENCE [LARGE SCALE GENOMIC DNA]</scope>
    <source>
        <strain evidence="11 12">JSS</strain>
    </source>
</reference>
<evidence type="ECO:0000256" key="10">
    <source>
        <dbReference type="ARBA" id="ARBA00047890"/>
    </source>
</evidence>
<name>M4V8I6_9BACT</name>
<dbReference type="GO" id="GO:0008616">
    <property type="term" value="P:tRNA queuosine(34) biosynthetic process"/>
    <property type="evidence" value="ECO:0007669"/>
    <property type="project" value="UniProtKB-KW"/>
</dbReference>
<keyword evidence="3" id="KW-0479">Metal-binding</keyword>
<keyword evidence="2" id="KW-0436">Ligase</keyword>
<gene>
    <name evidence="11" type="ORF">A11Q_101</name>
</gene>
<dbReference type="InterPro" id="IPR018317">
    <property type="entry name" value="QueC"/>
</dbReference>
<dbReference type="EMBL" id="CP003537">
    <property type="protein sequence ID" value="AGH94321.1"/>
    <property type="molecule type" value="Genomic_DNA"/>
</dbReference>
<evidence type="ECO:0000313" key="12">
    <source>
        <dbReference type="Proteomes" id="UP000012040"/>
    </source>
</evidence>
<dbReference type="EC" id="6.3.4.20" evidence="9"/>
<evidence type="ECO:0000313" key="11">
    <source>
        <dbReference type="EMBL" id="AGH94321.1"/>
    </source>
</evidence>
<evidence type="ECO:0000256" key="9">
    <source>
        <dbReference type="ARBA" id="ARBA00039149"/>
    </source>
</evidence>
<dbReference type="STRING" id="1184267.A11Q_101"/>
<dbReference type="Proteomes" id="UP000012040">
    <property type="component" value="Chromosome"/>
</dbReference>